<dbReference type="InterPro" id="IPR043128">
    <property type="entry name" value="Rev_trsase/Diguanyl_cyclase"/>
</dbReference>
<dbReference type="InterPro" id="IPR043502">
    <property type="entry name" value="DNA/RNA_pol_sf"/>
</dbReference>
<dbReference type="InterPro" id="IPR050951">
    <property type="entry name" value="Retrovirus_Pol_polyprotein"/>
</dbReference>
<keyword evidence="3" id="KW-0540">Nuclease</keyword>
<dbReference type="GO" id="GO:0003964">
    <property type="term" value="F:RNA-directed DNA polymerase activity"/>
    <property type="evidence" value="ECO:0007669"/>
    <property type="project" value="UniProtKB-KW"/>
</dbReference>
<dbReference type="SUPFAM" id="SSF56672">
    <property type="entry name" value="DNA/RNA polymerases"/>
    <property type="match status" value="1"/>
</dbReference>
<dbReference type="Gene3D" id="3.10.20.370">
    <property type="match status" value="1"/>
</dbReference>
<reference evidence="8" key="1">
    <citation type="submission" date="2023-03" db="EMBL/GenBank/DDBJ databases">
        <title>Chromosome-scale reference genome and RAD-based genetic map of yellow starthistle (Centaurea solstitialis) reveal putative structural variation and QTLs associated with invader traits.</title>
        <authorList>
            <person name="Reatini B."/>
            <person name="Cang F.A."/>
            <person name="Jiang Q."/>
            <person name="Mckibben M.T.W."/>
            <person name="Barker M.S."/>
            <person name="Rieseberg L.H."/>
            <person name="Dlugosch K.M."/>
        </authorList>
    </citation>
    <scope>NUCLEOTIDE SEQUENCE</scope>
    <source>
        <strain evidence="8">CAN-66</strain>
        <tissue evidence="8">Leaf</tissue>
    </source>
</reference>
<keyword evidence="4" id="KW-0255">Endonuclease</keyword>
<gene>
    <name evidence="8" type="ORF">OSB04_029321</name>
</gene>
<dbReference type="GO" id="GO:0004519">
    <property type="term" value="F:endonuclease activity"/>
    <property type="evidence" value="ECO:0007669"/>
    <property type="project" value="UniProtKB-KW"/>
</dbReference>
<keyword evidence="9" id="KW-1185">Reference proteome</keyword>
<keyword evidence="2" id="KW-0548">Nucleotidyltransferase</keyword>
<organism evidence="8 9">
    <name type="scientific">Centaurea solstitialis</name>
    <name type="common">yellow star-thistle</name>
    <dbReference type="NCBI Taxonomy" id="347529"/>
    <lineage>
        <taxon>Eukaryota</taxon>
        <taxon>Viridiplantae</taxon>
        <taxon>Streptophyta</taxon>
        <taxon>Embryophyta</taxon>
        <taxon>Tracheophyta</taxon>
        <taxon>Spermatophyta</taxon>
        <taxon>Magnoliopsida</taxon>
        <taxon>eudicotyledons</taxon>
        <taxon>Gunneridae</taxon>
        <taxon>Pentapetalae</taxon>
        <taxon>asterids</taxon>
        <taxon>campanulids</taxon>
        <taxon>Asterales</taxon>
        <taxon>Asteraceae</taxon>
        <taxon>Carduoideae</taxon>
        <taxon>Cardueae</taxon>
        <taxon>Centaureinae</taxon>
        <taxon>Centaurea</taxon>
    </lineage>
</organism>
<sequence>MPFGLCNAPATFMRLMNNILRPHIDDFVIVYLDDILIYSHTEEEHLEHLKKKNLVYLGFMVGGGNLQVDPEKIKAIKDWSILSCVTEVRSFMGACQYLRNYSITVTCSKLNAKFEWTSKHEDTFLLLKRKISEAPVLALPNLQRPFELETDVSAYAMGVVLLQEGKPVAYHSEMFQGAQRNYRTYDKELFALHQAVKHWRCYLLGNETIVHTDHQPLQYLQSQAKLQQARHMKWMTYLQQFNIVIKYKKGVHNRLADMLSRPPISSLCLSVFMQVQPICHDEYVEEYENDSNFQRVVSDIKSRRPSEFTWKGSLTLHSEKWRSSSMDARSPYFQSSRAFRVTKTLQNLQRYVFWPQMHQDIVRFVKGCMLCSTSKPTNRKVGLYTLLSVPTRPWESI</sequence>
<dbReference type="PANTHER" id="PTHR37984:SF5">
    <property type="entry name" value="PROTEIN NYNRIN-LIKE"/>
    <property type="match status" value="1"/>
</dbReference>
<evidence type="ECO:0000256" key="4">
    <source>
        <dbReference type="ARBA" id="ARBA00022759"/>
    </source>
</evidence>
<dbReference type="Pfam" id="PF17921">
    <property type="entry name" value="Integrase_H2C2"/>
    <property type="match status" value="1"/>
</dbReference>
<evidence type="ECO:0000259" key="7">
    <source>
        <dbReference type="PROSITE" id="PS50878"/>
    </source>
</evidence>
<dbReference type="Pfam" id="PF17917">
    <property type="entry name" value="RT_RNaseH"/>
    <property type="match status" value="1"/>
</dbReference>
<evidence type="ECO:0000313" key="8">
    <source>
        <dbReference type="EMBL" id="KAJ9542815.1"/>
    </source>
</evidence>
<dbReference type="PROSITE" id="PS50878">
    <property type="entry name" value="RT_POL"/>
    <property type="match status" value="1"/>
</dbReference>
<dbReference type="InterPro" id="IPR041373">
    <property type="entry name" value="RT_RNaseH"/>
</dbReference>
<keyword evidence="1" id="KW-0808">Transferase</keyword>
<comment type="caution">
    <text evidence="8">The sequence shown here is derived from an EMBL/GenBank/DDBJ whole genome shotgun (WGS) entry which is preliminary data.</text>
</comment>
<dbReference type="AlphaFoldDB" id="A0AA38SUW3"/>
<dbReference type="Pfam" id="PF00078">
    <property type="entry name" value="RVT_1"/>
    <property type="match status" value="1"/>
</dbReference>
<dbReference type="Proteomes" id="UP001172457">
    <property type="component" value="Chromosome 7"/>
</dbReference>
<feature type="domain" description="Reverse transcriptase" evidence="7">
    <location>
        <begin position="1"/>
        <end position="96"/>
    </location>
</feature>
<dbReference type="PANTHER" id="PTHR37984">
    <property type="entry name" value="PROTEIN CBG26694"/>
    <property type="match status" value="1"/>
</dbReference>
<dbReference type="EMBL" id="JARYMX010000007">
    <property type="protein sequence ID" value="KAJ9542815.1"/>
    <property type="molecule type" value="Genomic_DNA"/>
</dbReference>
<keyword evidence="5" id="KW-0378">Hydrolase</keyword>
<proteinExistence type="predicted"/>
<dbReference type="Gene3D" id="1.10.340.70">
    <property type="match status" value="1"/>
</dbReference>
<evidence type="ECO:0000256" key="2">
    <source>
        <dbReference type="ARBA" id="ARBA00022695"/>
    </source>
</evidence>
<keyword evidence="6" id="KW-0695">RNA-directed DNA polymerase</keyword>
<evidence type="ECO:0000256" key="5">
    <source>
        <dbReference type="ARBA" id="ARBA00022801"/>
    </source>
</evidence>
<dbReference type="GO" id="GO:0016787">
    <property type="term" value="F:hydrolase activity"/>
    <property type="evidence" value="ECO:0007669"/>
    <property type="project" value="UniProtKB-KW"/>
</dbReference>
<accession>A0AA38SUW3</accession>
<dbReference type="CDD" id="cd01647">
    <property type="entry name" value="RT_LTR"/>
    <property type="match status" value="1"/>
</dbReference>
<evidence type="ECO:0000256" key="6">
    <source>
        <dbReference type="ARBA" id="ARBA00022918"/>
    </source>
</evidence>
<dbReference type="CDD" id="cd09274">
    <property type="entry name" value="RNase_HI_RT_Ty3"/>
    <property type="match status" value="1"/>
</dbReference>
<dbReference type="InterPro" id="IPR000477">
    <property type="entry name" value="RT_dom"/>
</dbReference>
<evidence type="ECO:0000313" key="9">
    <source>
        <dbReference type="Proteomes" id="UP001172457"/>
    </source>
</evidence>
<evidence type="ECO:0000256" key="1">
    <source>
        <dbReference type="ARBA" id="ARBA00022679"/>
    </source>
</evidence>
<evidence type="ECO:0000256" key="3">
    <source>
        <dbReference type="ARBA" id="ARBA00022722"/>
    </source>
</evidence>
<dbReference type="Gene3D" id="3.30.70.270">
    <property type="match status" value="2"/>
</dbReference>
<protein>
    <recommendedName>
        <fullName evidence="7">Reverse transcriptase domain-containing protein</fullName>
    </recommendedName>
</protein>
<name>A0AA38SUW3_9ASTR</name>
<dbReference type="InterPro" id="IPR041588">
    <property type="entry name" value="Integrase_H2C2"/>
</dbReference>